<reference evidence="4" key="1">
    <citation type="submission" date="2023-07" db="EMBL/GenBank/DDBJ databases">
        <authorList>
            <person name="Kim M.K."/>
        </authorList>
    </citation>
    <scope>NUCLEOTIDE SEQUENCE</scope>
    <source>
        <strain evidence="4">M29</strain>
    </source>
</reference>
<dbReference type="InterPro" id="IPR036291">
    <property type="entry name" value="NAD(P)-bd_dom_sf"/>
</dbReference>
<dbReference type="RefSeq" id="WP_305011366.1">
    <property type="nucleotide sequence ID" value="NZ_JAUQSX010000004.1"/>
</dbReference>
<protein>
    <submittedName>
        <fullName evidence="4">NmrA family NAD(P)-binding protein</fullName>
    </submittedName>
</protein>
<evidence type="ECO:0000313" key="4">
    <source>
        <dbReference type="EMBL" id="MDO7846683.1"/>
    </source>
</evidence>
<name>A0ABT9AA29_9BACT</name>
<sequence length="313" mass="33871">MDQIQKPIILVAGAAGLQGGAAVTALLAKGNFAIRAIVRDKNSEAAQALAAQNVELFETTFDDLEGLTKAAQGATGVFSVQMGTHPGNQGEETRHAQNLVAAAKAAGVQQVVHTSVARAGEQENFVDWDSGRWEPLYWQEKTAAIDAVKAAGFPYWTILKPPYLMENLLPPRDAVMFPTMAMGKFITPIAPDTTVDWLTAQDIGRFAAEAFAQPEKFNHQELSLVGDKLTMAEVAAALSAVTGKHFEVFSQTEEEALASGLFNWGIEPYLWQNVEGYKIDPQQAAGYGIQPESLKSFLESHKAFLQARHADLA</sequence>
<proteinExistence type="inferred from homology"/>
<feature type="domain" description="NmrA-like" evidence="3">
    <location>
        <begin position="6"/>
        <end position="259"/>
    </location>
</feature>
<keyword evidence="2" id="KW-0521">NADP</keyword>
<dbReference type="PANTHER" id="PTHR42748:SF7">
    <property type="entry name" value="NMRA LIKE REDOX SENSOR 1-RELATED"/>
    <property type="match status" value="1"/>
</dbReference>
<dbReference type="SUPFAM" id="SSF51735">
    <property type="entry name" value="NAD(P)-binding Rossmann-fold domains"/>
    <property type="match status" value="1"/>
</dbReference>
<dbReference type="Gene3D" id="3.40.50.720">
    <property type="entry name" value="NAD(P)-binding Rossmann-like Domain"/>
    <property type="match status" value="1"/>
</dbReference>
<dbReference type="PANTHER" id="PTHR42748">
    <property type="entry name" value="NITROGEN METABOLITE REPRESSION PROTEIN NMRA FAMILY MEMBER"/>
    <property type="match status" value="1"/>
</dbReference>
<dbReference type="Proteomes" id="UP001167796">
    <property type="component" value="Unassembled WGS sequence"/>
</dbReference>
<dbReference type="InterPro" id="IPR008030">
    <property type="entry name" value="NmrA-like"/>
</dbReference>
<evidence type="ECO:0000259" key="3">
    <source>
        <dbReference type="Pfam" id="PF05368"/>
    </source>
</evidence>
<comment type="caution">
    <text evidence="4">The sequence shown here is derived from an EMBL/GenBank/DDBJ whole genome shotgun (WGS) entry which is preliminary data.</text>
</comment>
<dbReference type="Gene3D" id="3.90.25.10">
    <property type="entry name" value="UDP-galactose 4-epimerase, domain 1"/>
    <property type="match status" value="1"/>
</dbReference>
<evidence type="ECO:0000313" key="5">
    <source>
        <dbReference type="Proteomes" id="UP001167796"/>
    </source>
</evidence>
<dbReference type="EMBL" id="JAUQSX010000004">
    <property type="protein sequence ID" value="MDO7846683.1"/>
    <property type="molecule type" value="Genomic_DNA"/>
</dbReference>
<comment type="similarity">
    <text evidence="1">Belongs to the NmrA-type oxidoreductase family.</text>
</comment>
<evidence type="ECO:0000256" key="2">
    <source>
        <dbReference type="ARBA" id="ARBA00022857"/>
    </source>
</evidence>
<dbReference type="InterPro" id="IPR051164">
    <property type="entry name" value="NmrA-like_oxidored"/>
</dbReference>
<evidence type="ECO:0000256" key="1">
    <source>
        <dbReference type="ARBA" id="ARBA00006328"/>
    </source>
</evidence>
<keyword evidence="5" id="KW-1185">Reference proteome</keyword>
<gene>
    <name evidence="4" type="ORF">Q5H92_09970</name>
</gene>
<accession>A0ABT9AA29</accession>
<organism evidence="4 5">
    <name type="scientific">Hymenobacter mellowenesis</name>
    <dbReference type="NCBI Taxonomy" id="3063995"/>
    <lineage>
        <taxon>Bacteria</taxon>
        <taxon>Pseudomonadati</taxon>
        <taxon>Bacteroidota</taxon>
        <taxon>Cytophagia</taxon>
        <taxon>Cytophagales</taxon>
        <taxon>Hymenobacteraceae</taxon>
        <taxon>Hymenobacter</taxon>
    </lineage>
</organism>
<dbReference type="Pfam" id="PF05368">
    <property type="entry name" value="NmrA"/>
    <property type="match status" value="1"/>
</dbReference>